<feature type="transmembrane region" description="Helical" evidence="1">
    <location>
        <begin position="29"/>
        <end position="49"/>
    </location>
</feature>
<evidence type="ECO:0000313" key="2">
    <source>
        <dbReference type="EMBL" id="MBE9212244.1"/>
    </source>
</evidence>
<evidence type="ECO:0000256" key="1">
    <source>
        <dbReference type="SAM" id="Phobius"/>
    </source>
</evidence>
<reference evidence="2" key="1">
    <citation type="submission" date="2020-10" db="EMBL/GenBank/DDBJ databases">
        <authorList>
            <person name="Castelo-Branco R."/>
            <person name="Eusebio N."/>
            <person name="Adriana R."/>
            <person name="Vieira A."/>
            <person name="Brugerolle De Fraissinette N."/>
            <person name="Rezende De Castro R."/>
            <person name="Schneider M.P."/>
            <person name="Vasconcelos V."/>
            <person name="Leao P.N."/>
        </authorList>
    </citation>
    <scope>NUCLEOTIDE SEQUENCE</scope>
    <source>
        <strain evidence="2">LEGE 06105</strain>
    </source>
</reference>
<keyword evidence="3" id="KW-1185">Reference proteome</keyword>
<proteinExistence type="predicted"/>
<dbReference type="EMBL" id="JADEWL010000012">
    <property type="protein sequence ID" value="MBE9212244.1"/>
    <property type="molecule type" value="Genomic_DNA"/>
</dbReference>
<dbReference type="RefSeq" id="WP_193918000.1">
    <property type="nucleotide sequence ID" value="NZ_JADEWL010000012.1"/>
</dbReference>
<dbReference type="Proteomes" id="UP000620559">
    <property type="component" value="Unassembled WGS sequence"/>
</dbReference>
<keyword evidence="1" id="KW-0472">Membrane</keyword>
<comment type="caution">
    <text evidence="2">The sequence shown here is derived from an EMBL/GenBank/DDBJ whole genome shotgun (WGS) entry which is preliminary data.</text>
</comment>
<gene>
    <name evidence="2" type="ORF">IQ247_05885</name>
</gene>
<sequence length="110" mass="12379">MAPRTEIITQPSTREISPNIPPSGEVTSIQTGLAIIPVAFVITLAFVFIKQIKYRKNLYTQVVSLKHFYSIPCRKCQFFDNNQHLPCAVQPALVLSVEAVNCSDYAPKRR</sequence>
<keyword evidence="1" id="KW-1133">Transmembrane helix</keyword>
<dbReference type="AlphaFoldDB" id="A0A8J7F4F8"/>
<organism evidence="2 3">
    <name type="scientific">Plectonema cf. radiosum LEGE 06105</name>
    <dbReference type="NCBI Taxonomy" id="945769"/>
    <lineage>
        <taxon>Bacteria</taxon>
        <taxon>Bacillati</taxon>
        <taxon>Cyanobacteriota</taxon>
        <taxon>Cyanophyceae</taxon>
        <taxon>Oscillatoriophycideae</taxon>
        <taxon>Oscillatoriales</taxon>
        <taxon>Microcoleaceae</taxon>
        <taxon>Plectonema</taxon>
    </lineage>
</organism>
<evidence type="ECO:0000313" key="3">
    <source>
        <dbReference type="Proteomes" id="UP000620559"/>
    </source>
</evidence>
<name>A0A8J7F4F8_9CYAN</name>
<keyword evidence="1" id="KW-0812">Transmembrane</keyword>
<protein>
    <submittedName>
        <fullName evidence="2">Uncharacterized protein</fullName>
    </submittedName>
</protein>
<accession>A0A8J7F4F8</accession>